<keyword evidence="2" id="KW-0472">Membrane</keyword>
<keyword evidence="4" id="KW-1185">Reference proteome</keyword>
<protein>
    <submittedName>
        <fullName evidence="3">Uncharacterized protein</fullName>
    </submittedName>
</protein>
<gene>
    <name evidence="3" type="ORF">EVG20_g11614</name>
</gene>
<proteinExistence type="predicted"/>
<keyword evidence="2" id="KW-0812">Transmembrane</keyword>
<feature type="transmembrane region" description="Helical" evidence="2">
    <location>
        <begin position="6"/>
        <end position="36"/>
    </location>
</feature>
<feature type="transmembrane region" description="Helical" evidence="2">
    <location>
        <begin position="43"/>
        <end position="61"/>
    </location>
</feature>
<feature type="transmembrane region" description="Helical" evidence="2">
    <location>
        <begin position="246"/>
        <end position="268"/>
    </location>
</feature>
<dbReference type="Proteomes" id="UP000298327">
    <property type="component" value="Unassembled WGS sequence"/>
</dbReference>
<evidence type="ECO:0000256" key="1">
    <source>
        <dbReference type="SAM" id="MobiDB-lite"/>
    </source>
</evidence>
<feature type="transmembrane region" description="Helical" evidence="2">
    <location>
        <begin position="292"/>
        <end position="315"/>
    </location>
</feature>
<dbReference type="EMBL" id="SEOQ01001908">
    <property type="protein sequence ID" value="TFY50277.1"/>
    <property type="molecule type" value="Genomic_DNA"/>
</dbReference>
<organism evidence="3 4">
    <name type="scientific">Dentipellis fragilis</name>
    <dbReference type="NCBI Taxonomy" id="205917"/>
    <lineage>
        <taxon>Eukaryota</taxon>
        <taxon>Fungi</taxon>
        <taxon>Dikarya</taxon>
        <taxon>Basidiomycota</taxon>
        <taxon>Agaricomycotina</taxon>
        <taxon>Agaricomycetes</taxon>
        <taxon>Russulales</taxon>
        <taxon>Hericiaceae</taxon>
        <taxon>Dentipellis</taxon>
    </lineage>
</organism>
<dbReference type="AlphaFoldDB" id="A0A4Y9XLR8"/>
<name>A0A4Y9XLR8_9AGAM</name>
<feature type="compositionally biased region" description="Low complexity" evidence="1">
    <location>
        <begin position="426"/>
        <end position="444"/>
    </location>
</feature>
<accession>A0A4Y9XLR8</accession>
<comment type="caution">
    <text evidence="3">The sequence shown here is derived from an EMBL/GenBank/DDBJ whole genome shotgun (WGS) entry which is preliminary data.</text>
</comment>
<feature type="region of interest" description="Disordered" evidence="1">
    <location>
        <begin position="413"/>
        <end position="444"/>
    </location>
</feature>
<evidence type="ECO:0000313" key="3">
    <source>
        <dbReference type="EMBL" id="TFY50277.1"/>
    </source>
</evidence>
<reference evidence="3 4" key="1">
    <citation type="submission" date="2019-02" db="EMBL/GenBank/DDBJ databases">
        <title>Genome sequencing of the rare red list fungi Dentipellis fragilis.</title>
        <authorList>
            <person name="Buettner E."/>
            <person name="Kellner H."/>
        </authorList>
    </citation>
    <scope>NUCLEOTIDE SEQUENCE [LARGE SCALE GENOMIC DNA]</scope>
    <source>
        <strain evidence="3 4">DSM 105465</strain>
    </source>
</reference>
<sequence length="444" mass="49007">MCGETYYVSVLAALWIETLLYGLYLLLFTIAIYILLYRRPNKYHFATSIAMFVLTTAYVGIDFTKALITPIVTSSSYWSAGNIMSCVDETPGRRNEDLLSALLQPIEDIVFALNMYGDFRPLSRDSALMRCVVADSLPMGCWCVASEFQFDRLNEILDFPLLSHMASSAMGSHSINRAATCHDRYVAPSNLRNCIPISPILGLACNFVVITYEFKMYHLRQNLSSITTNPPQRWVELGHLGDRFAVAAYSLSLATNIFTTILIAFPIWQMSRELEKVLGSIGRAASGKYRDAISMVIESGALYSCSLLINLLVIATSKDHAVRLSALNSQNIIGCANNILVSIAPTLIIVRVAMSKDFATTQSETLHRNNMTRSLLPASGPMRFAENERDGVNAGDVETYALRSPVAVVQRVKHPSEEDMYDALSRSESSVESSGPSSAGSERP</sequence>
<evidence type="ECO:0000313" key="4">
    <source>
        <dbReference type="Proteomes" id="UP000298327"/>
    </source>
</evidence>
<dbReference type="OrthoDB" id="3265004at2759"/>
<evidence type="ECO:0000256" key="2">
    <source>
        <dbReference type="SAM" id="Phobius"/>
    </source>
</evidence>
<keyword evidence="2" id="KW-1133">Transmembrane helix</keyword>